<dbReference type="SUPFAM" id="SSF52540">
    <property type="entry name" value="P-loop containing nucleoside triphosphate hydrolases"/>
    <property type="match status" value="1"/>
</dbReference>
<evidence type="ECO:0000256" key="11">
    <source>
        <dbReference type="ARBA" id="ARBA00023136"/>
    </source>
</evidence>
<keyword evidence="3" id="KW-1003">Cell membrane</keyword>
<accession>A0ABN6TEJ1</accession>
<keyword evidence="11 15" id="KW-0472">Membrane</keyword>
<comment type="subcellular location">
    <subcellularLocation>
        <location evidence="1">Cell inner membrane</location>
        <topology evidence="1">Multi-pass membrane protein</topology>
    </subcellularLocation>
</comment>
<dbReference type="EMBL" id="AP026966">
    <property type="protein sequence ID" value="BDT60636.1"/>
    <property type="molecule type" value="Genomic_DNA"/>
</dbReference>
<protein>
    <submittedName>
        <fullName evidence="19">Tyrosine-protein kinase involved in EPS biosynthesis</fullName>
    </submittedName>
</protein>
<reference evidence="19" key="1">
    <citation type="submission" date="2022-11" db="EMBL/GenBank/DDBJ databases">
        <title>Isolation and characterization of PLA-degrading bacterium Massilia sp. from Antarctic soil.</title>
        <authorList>
            <person name="Sato K."/>
            <person name="Gomez-Fuentes C."/>
            <person name="Ahmad S.A."/>
            <person name="Zulkharnain A."/>
        </authorList>
    </citation>
    <scope>NUCLEOTIDE SEQUENCE</scope>
    <source>
        <strain evidence="19">N-3</strain>
    </source>
</reference>
<name>A0ABN6TEJ1_9BURK</name>
<dbReference type="Pfam" id="PF13807">
    <property type="entry name" value="GNVR"/>
    <property type="match status" value="1"/>
</dbReference>
<dbReference type="CDD" id="cd05387">
    <property type="entry name" value="BY-kinase"/>
    <property type="match status" value="1"/>
</dbReference>
<feature type="domain" description="Polysaccharide chain length determinant N-terminal" evidence="16">
    <location>
        <begin position="20"/>
        <end position="111"/>
    </location>
</feature>
<organism evidence="19 20">
    <name type="scientific">Massilia varians</name>
    <dbReference type="NCBI Taxonomy" id="457921"/>
    <lineage>
        <taxon>Bacteria</taxon>
        <taxon>Pseudomonadati</taxon>
        <taxon>Pseudomonadota</taxon>
        <taxon>Betaproteobacteria</taxon>
        <taxon>Burkholderiales</taxon>
        <taxon>Oxalobacteraceae</taxon>
        <taxon>Telluria group</taxon>
        <taxon>Massilia</taxon>
    </lineage>
</organism>
<evidence type="ECO:0000313" key="20">
    <source>
        <dbReference type="Proteomes" id="UP001163336"/>
    </source>
</evidence>
<feature type="transmembrane region" description="Helical" evidence="15">
    <location>
        <begin position="36"/>
        <end position="55"/>
    </location>
</feature>
<evidence type="ECO:0000259" key="17">
    <source>
        <dbReference type="Pfam" id="PF13614"/>
    </source>
</evidence>
<dbReference type="GO" id="GO:0016301">
    <property type="term" value="F:kinase activity"/>
    <property type="evidence" value="ECO:0007669"/>
    <property type="project" value="UniProtKB-KW"/>
</dbReference>
<evidence type="ECO:0000256" key="9">
    <source>
        <dbReference type="ARBA" id="ARBA00022840"/>
    </source>
</evidence>
<dbReference type="InterPro" id="IPR005702">
    <property type="entry name" value="Wzc-like_C"/>
</dbReference>
<evidence type="ECO:0000256" key="4">
    <source>
        <dbReference type="ARBA" id="ARBA00022519"/>
    </source>
</evidence>
<keyword evidence="14" id="KW-0175">Coiled coil</keyword>
<dbReference type="InterPro" id="IPR050445">
    <property type="entry name" value="Bact_polysacc_biosynth/exp"/>
</dbReference>
<evidence type="ECO:0000256" key="8">
    <source>
        <dbReference type="ARBA" id="ARBA00022777"/>
    </source>
</evidence>
<evidence type="ECO:0000256" key="15">
    <source>
        <dbReference type="SAM" id="Phobius"/>
    </source>
</evidence>
<dbReference type="NCBIfam" id="TIGR01007">
    <property type="entry name" value="eps_fam"/>
    <property type="match status" value="1"/>
</dbReference>
<keyword evidence="9" id="KW-0067">ATP-binding</keyword>
<evidence type="ECO:0000256" key="10">
    <source>
        <dbReference type="ARBA" id="ARBA00022989"/>
    </source>
</evidence>
<proteinExistence type="inferred from homology"/>
<keyword evidence="12" id="KW-0829">Tyrosine-protein kinase</keyword>
<dbReference type="Pfam" id="PF13614">
    <property type="entry name" value="AAA_31"/>
    <property type="match status" value="1"/>
</dbReference>
<evidence type="ECO:0000256" key="6">
    <source>
        <dbReference type="ARBA" id="ARBA00022692"/>
    </source>
</evidence>
<dbReference type="PANTHER" id="PTHR32309">
    <property type="entry name" value="TYROSINE-PROTEIN KINASE"/>
    <property type="match status" value="1"/>
</dbReference>
<dbReference type="InterPro" id="IPR027417">
    <property type="entry name" value="P-loop_NTPase"/>
</dbReference>
<keyword evidence="7" id="KW-0547">Nucleotide-binding</keyword>
<sequence>MNQPVTPNVQNNSPGMEDDDSIDLAEYLDLLIESRWLIAGVALVVTLLGGAYALMATPIYQSNLLVQVEDGGASGGMMLGDLAGAFEMKSAATAEIEIIRSRYVVGRAASNAQLDLSIMPKRFPLFGGWIARNQTGLSEPGIFGMGGYTWGAEQAQISTFTVPAALEGKKFVLIAGGNNAYTLSQDAAGIDVKGRVGETLSIKTVYGSVAVYVAQLDAKAGAAFTIVRQPLLETVERLQESLVISEKGKQSGILGVSLEGADRLKTADTLNEIGRQYLRQNVERKSEEAEKSLAFLEKQLPEMKRNLELAEEKYNALRNSRGTVDLGEEAKSVLQQSVLSQTRLIELKQKRDELLTRYQPNNPLVVAVTQQMQTLNSEIGLVNERIRKMPQIEQDVLRLTRDIKVNTDLYTSLLNSAQQLRLVKASKVGNVRLIDDAVVPLEPVRPKRSLVVVMALLIGVLFGIVCAFIKKSLFGGVEDPGEVERMLGLPISAAIPHSAKQEALHADMNRGAVRPCVLAQEDPTELAVEALRSFRTASQFSLMGAKNKIIMITGPTPGVGKSFVSVNFAAVLASTGKKVLLIDGDLRKGYLQRYFGLKRVSGLSEIMLGHRTFDTTVHNNVVENLDFLSTGVLPPRPAELLEHSNFAQLLVDVAERYDFVVIDTAPVLAVTDALIVASHVGVIFNVVRGNVSTIGEVGEAVKRLRQAGNNVAGIVFNGLKHRLGRYGFGSKYGKYRYAQYKY</sequence>
<dbReference type="Pfam" id="PF23607">
    <property type="entry name" value="WZC_N"/>
    <property type="match status" value="1"/>
</dbReference>
<dbReference type="PANTHER" id="PTHR32309:SF32">
    <property type="entry name" value="TYROSINE-PROTEIN KINASE ETK-RELATED"/>
    <property type="match status" value="1"/>
</dbReference>
<evidence type="ECO:0000313" key="19">
    <source>
        <dbReference type="EMBL" id="BDT60636.1"/>
    </source>
</evidence>
<gene>
    <name evidence="19" type="ORF">MasN3_41300</name>
</gene>
<keyword evidence="8 19" id="KW-0418">Kinase</keyword>
<dbReference type="RefSeq" id="WP_281909903.1">
    <property type="nucleotide sequence ID" value="NZ_AP026966.1"/>
</dbReference>
<keyword evidence="5" id="KW-0808">Transferase</keyword>
<feature type="transmembrane region" description="Helical" evidence="15">
    <location>
        <begin position="450"/>
        <end position="470"/>
    </location>
</feature>
<dbReference type="InterPro" id="IPR032807">
    <property type="entry name" value="GNVR"/>
</dbReference>
<evidence type="ECO:0000256" key="5">
    <source>
        <dbReference type="ARBA" id="ARBA00022679"/>
    </source>
</evidence>
<evidence type="ECO:0000259" key="16">
    <source>
        <dbReference type="Pfam" id="PF02706"/>
    </source>
</evidence>
<evidence type="ECO:0000256" key="2">
    <source>
        <dbReference type="ARBA" id="ARBA00008883"/>
    </source>
</evidence>
<dbReference type="Proteomes" id="UP001163336">
    <property type="component" value="Chromosome"/>
</dbReference>
<keyword evidence="20" id="KW-1185">Reference proteome</keyword>
<feature type="domain" description="AAA" evidence="17">
    <location>
        <begin position="548"/>
        <end position="685"/>
    </location>
</feature>
<comment type="catalytic activity">
    <reaction evidence="13">
        <text>L-tyrosyl-[protein] + ATP = O-phospho-L-tyrosyl-[protein] + ADP + H(+)</text>
        <dbReference type="Rhea" id="RHEA:10596"/>
        <dbReference type="Rhea" id="RHEA-COMP:10136"/>
        <dbReference type="Rhea" id="RHEA-COMP:20101"/>
        <dbReference type="ChEBI" id="CHEBI:15378"/>
        <dbReference type="ChEBI" id="CHEBI:30616"/>
        <dbReference type="ChEBI" id="CHEBI:46858"/>
        <dbReference type="ChEBI" id="CHEBI:61978"/>
        <dbReference type="ChEBI" id="CHEBI:456216"/>
    </reaction>
</comment>
<evidence type="ECO:0000256" key="13">
    <source>
        <dbReference type="ARBA" id="ARBA00053015"/>
    </source>
</evidence>
<evidence type="ECO:0000256" key="12">
    <source>
        <dbReference type="ARBA" id="ARBA00023137"/>
    </source>
</evidence>
<dbReference type="InterPro" id="IPR005700">
    <property type="entry name" value="EPS_ExoP-like"/>
</dbReference>
<evidence type="ECO:0000256" key="1">
    <source>
        <dbReference type="ARBA" id="ARBA00004429"/>
    </source>
</evidence>
<dbReference type="Pfam" id="PF02706">
    <property type="entry name" value="Wzz"/>
    <property type="match status" value="1"/>
</dbReference>
<evidence type="ECO:0000256" key="14">
    <source>
        <dbReference type="SAM" id="Coils"/>
    </source>
</evidence>
<dbReference type="Gene3D" id="3.40.50.300">
    <property type="entry name" value="P-loop containing nucleotide triphosphate hydrolases"/>
    <property type="match status" value="1"/>
</dbReference>
<evidence type="ECO:0000259" key="18">
    <source>
        <dbReference type="Pfam" id="PF13807"/>
    </source>
</evidence>
<feature type="domain" description="Tyrosine-protein kinase G-rich" evidence="18">
    <location>
        <begin position="392"/>
        <end position="471"/>
    </location>
</feature>
<keyword evidence="6 15" id="KW-0812">Transmembrane</keyword>
<dbReference type="InterPro" id="IPR003856">
    <property type="entry name" value="LPS_length_determ_N"/>
</dbReference>
<dbReference type="InterPro" id="IPR025669">
    <property type="entry name" value="AAA_dom"/>
</dbReference>
<keyword evidence="4" id="KW-0997">Cell inner membrane</keyword>
<evidence type="ECO:0000256" key="3">
    <source>
        <dbReference type="ARBA" id="ARBA00022475"/>
    </source>
</evidence>
<comment type="similarity">
    <text evidence="2">Belongs to the etk/wzc family.</text>
</comment>
<dbReference type="NCBIfam" id="TIGR01005">
    <property type="entry name" value="eps_transp_fam"/>
    <property type="match status" value="1"/>
</dbReference>
<evidence type="ECO:0000256" key="7">
    <source>
        <dbReference type="ARBA" id="ARBA00022741"/>
    </source>
</evidence>
<keyword evidence="10 15" id="KW-1133">Transmembrane helix</keyword>
<feature type="coiled-coil region" evidence="14">
    <location>
        <begin position="279"/>
        <end position="320"/>
    </location>
</feature>